<evidence type="ECO:0000256" key="1">
    <source>
        <dbReference type="ARBA" id="ARBA00009697"/>
    </source>
</evidence>
<dbReference type="OrthoDB" id="2019644at2759"/>
<evidence type="ECO:0000256" key="3">
    <source>
        <dbReference type="ARBA" id="ARBA00022927"/>
    </source>
</evidence>
<feature type="compositionally biased region" description="Basic and acidic residues" evidence="4">
    <location>
        <begin position="2425"/>
        <end position="2435"/>
    </location>
</feature>
<dbReference type="InterPro" id="IPR011993">
    <property type="entry name" value="PH-like_dom_sf"/>
</dbReference>
<evidence type="ECO:0000256" key="2">
    <source>
        <dbReference type="ARBA" id="ARBA00022448"/>
    </source>
</evidence>
<dbReference type="RefSeq" id="XP_041138225.1">
    <property type="nucleotide sequence ID" value="XM_041280011.1"/>
</dbReference>
<evidence type="ECO:0000256" key="4">
    <source>
        <dbReference type="SAM" id="MobiDB-lite"/>
    </source>
</evidence>
<dbReference type="EMBL" id="CP063136">
    <property type="protein sequence ID" value="QOU21732.1"/>
    <property type="molecule type" value="Genomic_DNA"/>
</dbReference>
<feature type="domain" description="GLUE N-terminal" evidence="5">
    <location>
        <begin position="1767"/>
        <end position="2077"/>
    </location>
</feature>
<dbReference type="Gene3D" id="2.30.30.380">
    <property type="entry name" value="Zn-finger domain of Sec23/24"/>
    <property type="match status" value="2"/>
</dbReference>
<dbReference type="SUPFAM" id="SSF46785">
    <property type="entry name" value="Winged helix' DNA-binding domain"/>
    <property type="match status" value="2"/>
</dbReference>
<protein>
    <recommendedName>
        <fullName evidence="5">GLUE N-terminal domain-containing protein</fullName>
    </recommendedName>
</protein>
<dbReference type="InterPro" id="IPR021648">
    <property type="entry name" value="GLUE_dom"/>
</dbReference>
<reference evidence="6" key="1">
    <citation type="submission" date="2020-10" db="EMBL/GenBank/DDBJ databases">
        <authorList>
            <person name="Palmer J.M."/>
        </authorList>
    </citation>
    <scope>NUCLEOTIDE SEQUENCE</scope>
    <source>
        <strain evidence="6">UCD 2041</strain>
    </source>
</reference>
<dbReference type="GO" id="GO:0032266">
    <property type="term" value="F:phosphatidylinositol-3-phosphate binding"/>
    <property type="evidence" value="ECO:0007669"/>
    <property type="project" value="InterPro"/>
</dbReference>
<name>A0A871RFG1_DEKBR</name>
<dbReference type="Proteomes" id="UP000663131">
    <property type="component" value="Chromosome 8"/>
</dbReference>
<dbReference type="PANTHER" id="PTHR13128">
    <property type="entry name" value="VACUOLAR PROTEIN-SORTING-ASSOCIATED PROTEIN 36"/>
    <property type="match status" value="1"/>
</dbReference>
<dbReference type="Pfam" id="PF16988">
    <property type="entry name" value="Vps36-NZF-N"/>
    <property type="match status" value="1"/>
</dbReference>
<dbReference type="Pfam" id="PF04157">
    <property type="entry name" value="EAP30"/>
    <property type="match status" value="1"/>
</dbReference>
<dbReference type="InterPro" id="IPR031558">
    <property type="entry name" value="Vps36-NZF-N"/>
</dbReference>
<dbReference type="InterPro" id="IPR037855">
    <property type="entry name" value="Vps36"/>
</dbReference>
<dbReference type="GeneID" id="64573383"/>
<dbReference type="PROSITE" id="PS51495">
    <property type="entry name" value="GLUE"/>
    <property type="match status" value="1"/>
</dbReference>
<dbReference type="InterPro" id="IPR036390">
    <property type="entry name" value="WH_DNA-bd_sf"/>
</dbReference>
<dbReference type="Pfam" id="PF11605">
    <property type="entry name" value="Vps36_ESCRT-II"/>
    <property type="match status" value="1"/>
</dbReference>
<dbReference type="GO" id="GO:0031902">
    <property type="term" value="C:late endosome membrane"/>
    <property type="evidence" value="ECO:0007669"/>
    <property type="project" value="TreeGrafter"/>
</dbReference>
<dbReference type="GO" id="GO:0005643">
    <property type="term" value="C:nuclear pore"/>
    <property type="evidence" value="ECO:0007669"/>
    <property type="project" value="InterPro"/>
</dbReference>
<dbReference type="Gene3D" id="2.30.29.30">
    <property type="entry name" value="Pleckstrin-homology domain (PH domain)/Phosphotyrosine-binding domain (PTB)"/>
    <property type="match status" value="1"/>
</dbReference>
<accession>A0A871RFG1</accession>
<dbReference type="InterPro" id="IPR021827">
    <property type="entry name" value="Nup186/Nup192/Nup205"/>
</dbReference>
<reference evidence="6" key="2">
    <citation type="journal article" name="BMC Genomics">
        <title>New genome assemblies reveal patterns of domestication and adaptation across Brettanomyces (Dekkera) species.</title>
        <authorList>
            <person name="Roach M.J."/>
            <person name="Borneman A.R."/>
        </authorList>
    </citation>
    <scope>NUCLEOTIDE SEQUENCE</scope>
    <source>
        <strain evidence="6">UCD 2041</strain>
    </source>
</reference>
<comment type="similarity">
    <text evidence="1">Belongs to the VPS36 family.</text>
</comment>
<feature type="region of interest" description="Disordered" evidence="4">
    <location>
        <begin position="2409"/>
        <end position="2435"/>
    </location>
</feature>
<organism evidence="6 7">
    <name type="scientific">Dekkera bruxellensis</name>
    <name type="common">Brettanomyces custersii</name>
    <dbReference type="NCBI Taxonomy" id="5007"/>
    <lineage>
        <taxon>Eukaryota</taxon>
        <taxon>Fungi</taxon>
        <taxon>Dikarya</taxon>
        <taxon>Ascomycota</taxon>
        <taxon>Saccharomycotina</taxon>
        <taxon>Pichiomycetes</taxon>
        <taxon>Pichiales</taxon>
        <taxon>Pichiaceae</taxon>
        <taxon>Brettanomyces</taxon>
    </lineage>
</organism>
<dbReference type="PANTHER" id="PTHR13128:SF12">
    <property type="entry name" value="VACUOLAR PROTEIN-SORTING-ASSOCIATED PROTEIN 36"/>
    <property type="match status" value="1"/>
</dbReference>
<evidence type="ECO:0000313" key="6">
    <source>
        <dbReference type="EMBL" id="QOU21732.1"/>
    </source>
</evidence>
<feature type="region of interest" description="Disordered" evidence="4">
    <location>
        <begin position="402"/>
        <end position="421"/>
    </location>
</feature>
<keyword evidence="3" id="KW-0653">Protein transport</keyword>
<dbReference type="GO" id="GO:0043130">
    <property type="term" value="F:ubiquitin binding"/>
    <property type="evidence" value="ECO:0007669"/>
    <property type="project" value="InterPro"/>
</dbReference>
<evidence type="ECO:0000313" key="7">
    <source>
        <dbReference type="Proteomes" id="UP000663131"/>
    </source>
</evidence>
<dbReference type="InterPro" id="IPR036388">
    <property type="entry name" value="WH-like_DNA-bd_sf"/>
</dbReference>
<dbReference type="InterPro" id="IPR040608">
    <property type="entry name" value="Snf8/Vps36"/>
</dbReference>
<dbReference type="Gene3D" id="1.10.10.10">
    <property type="entry name" value="Winged helix-like DNA-binding domain superfamily/Winged helix DNA-binding domain"/>
    <property type="match status" value="2"/>
</dbReference>
<dbReference type="KEGG" id="bbrx:BRETT_001458"/>
<evidence type="ECO:0000259" key="5">
    <source>
        <dbReference type="PROSITE" id="PS51495"/>
    </source>
</evidence>
<sequence length="2447" mass="272949">MRLHFSTTPFQSLYAAIQNENYDAQITYMNLLKDDLLNVLVHPEKNPTSRKSVESGKAVFTDGSQFELNDQFKATALKLSDRLNLDELIAAETLFYASKDESGRLGMQFLDLGLAAYHTRRLYILQIVSYYVCRGIIVCDNGELECTISKSLDDASSHFRKIISVQSPKLLDSFIQIENELRATSQFVERSKLLGTYYLGGPIAHGVEYCRGSLYRQYQLLGEIYWGITGIQDCKSDNGHDGQSFNSSSFVCFSKFFNHLLSMKIEDIFSLCILPGVLRHITCLENWQDADIATFHAIVIKDTLDTTKLASSPLKAFIFTHFLSHFIPWCKKSSSRSKKYPFEKSVAIPLRNCISIGGALEYIMNVCAETRVRDPSFRLFYDFRALLQRHVPRLVPLLLEDEQDPSSSTGNGKGNSSNSVLSNFANTTATGNMNITTEPFNTQGHSIREKELFFLYRKNHLSLRTSEFLAPVFAEFALSFIENSAFILTEMRDMEEDLLLSSDHPDLDSMADSADLERFYMTVYYIFNGRPELGSVFWQHASDGNISSAYGFLQWGSHCNSPLIVSVFCVLLSALSCGPQNAVQAFNFLQITNDVSGIDDANAKASPIGGERGCFSILGKLSCVSWATIYTSIAQYNKELTGKIMDSDNTGINNNSNTSPNIFSTLSSSSVTASNGVTKNSTKASVLSIPEGSMVLRRRLGEDSIFFLAGLFQLLESVAKNSSQARSGLLSSDDYQLLKLLSRFLFASTPLCGAALSVMASLVGPLYTERQMFWKILDEWLFTYQFSNSHVSKRAQDVILEKLSSYEDILGFVRLLRALLKPKHGSSFKGLELQFPSDLGYRVHRPGVSCYLEVTVNILKQTEKSTLGINKKVVVELIILDLWVECISQISPDLSKSSNAAGITDMDNLVVGKSIVNYLQEHPGSLMLCLACDSSLYDVLFSISHAGIDVINFLPDTSPTVLLTNQCINLMSILLDRQTFLVDELLPVLRLSGNKYFDESLISRVSSSDGLASLHQALMLDITLVTDVSLYISSGKSDLARNCLQLIARLSIDSVFVNETSTSLLCSNRLLTLYETIDDSRRIRLGFIQQFESHGSINSRVDADLKLEILEYLVCDLINRGANKPCVSHFLLGFDTSRMVLGSVSDTNLGDSQDTGSILSPRSLLKSIVLALIETAKLLYSNEGSSFYFISVRFCSLASHLLFLLCDNPLIGPCVLDWLRQVGGIDNSCILSLLTFTSKVYKDQLWEGRYFDPNFSSENAFLQSDNGISLATLAAFTEYRFYLIRLLILELHSVFTSGSVTWPKRYFDVLINQSSSMGSSRLFDMLDILQFEAQNSVKTPDPLFAKFDFAYILNRIRCEHYIFNVPLAGHYDLSIVDNLVDLYCKEAHSIGIVQQDEMKDGLALLSNEKDVLKSILLATAAFDDYKALSVRHIHYWAILAQLVTENGETLHVPLVSRLLQLSIPLIDDYFSRDPSYSEDLLSMCLSLLHHLDRVSISNELISALIPLGSTAITGIRLPGLSVSSKVTSYTILTWVLHQMLIKESRKELGLLLVEVKALGSRLMNYIFNDALLADSSACISAIVLLDTLTQATSYLQSDSKDSNFVIDSLCTSPTFLPTLLKKLEVSPFRESTDSTEKVALLLLIRVAQTRRGAQQLVHLQLFSTLNSSPLLNIDPDTVLDPSTCDSALCFLVPIFRLIDTTIITLGPQNDIALKNASNLLCSHTDLIRPILKSQVVCHSSSSIAVTKELASLIYTASMYHSKYWVPVSLSTGHRPIFENLEHDIVVQDGVGLYQGSAKLLQYQDGRVYLTNKRIIYVPEAMVSNSHKIVAIALRLSVILRCIFHPGFLTSSPKVEIVLRSSGVIHPSNKFSDQSKISDSNETKSFTDSAFSHLNPNLDSELVWICPICFLSNTLKLDGGSIFNIKHQIGVPPKCGACGVTTTWNNLQKSTMLAGIKKSQAHSKYTYDLPEVDIVSFNNYQCPRCTFVNHPSMVCCEMCGTALPSKKKHTQILGHSMESHLNQSSNGKYGADFRLEADNLVDDNVIKLSFRLGGEHNFYNKLYQAIKDLDWESIQRKNGVNRGVVTSSVNNGINFSKALENVGPSTGIHGLQSSFIKKNYETSLILNDSLQDLNNLFEKGVQLIKLGQRYQKVLLGAEEKSIQSINSDLEILQTSHSTAKTLTSMLLRKNKFMRAKGQYTGISSLQSLKRAVDVKKGTSTYKVVYNLYLKELSRHICEFLIEEDILEKRNGLITLYELYALYNEACGFDIATPKEVLKAILLFSKFNFNYVITEIPLTKKEESTASMNIECTQKVYIISYKKLDSSSVIGKILQILSDHPGLSILQIQQERCLQISFIIIESLLNEMLNDGILVIDKTLQGEFFYPNKILSHDDSDSAIANRNFKLKIGNKKQKNEGTPSPIFKAASDDKSDGNHRDDILKELAGLKF</sequence>
<proteinExistence type="inferred from homology"/>
<dbReference type="SUPFAM" id="SSF50729">
    <property type="entry name" value="PH domain-like"/>
    <property type="match status" value="1"/>
</dbReference>
<gene>
    <name evidence="6" type="ORF">BRETT_001458</name>
</gene>
<dbReference type="Pfam" id="PF11894">
    <property type="entry name" value="Nup192"/>
    <property type="match status" value="1"/>
</dbReference>
<dbReference type="GO" id="GO:0043328">
    <property type="term" value="P:protein transport to vacuole involved in ubiquitin-dependent protein catabolic process via the multivesicular body sorting pathway"/>
    <property type="evidence" value="ECO:0007669"/>
    <property type="project" value="TreeGrafter"/>
</dbReference>
<dbReference type="GO" id="GO:0000814">
    <property type="term" value="C:ESCRT II complex"/>
    <property type="evidence" value="ECO:0007669"/>
    <property type="project" value="InterPro"/>
</dbReference>
<feature type="compositionally biased region" description="Low complexity" evidence="4">
    <location>
        <begin position="406"/>
        <end position="421"/>
    </location>
</feature>
<keyword evidence="2" id="KW-0813">Transport</keyword>